<comment type="caution">
    <text evidence="3">The sequence shown here is derived from an EMBL/GenBank/DDBJ whole genome shotgun (WGS) entry which is preliminary data.</text>
</comment>
<feature type="signal peptide" evidence="1">
    <location>
        <begin position="1"/>
        <end position="21"/>
    </location>
</feature>
<evidence type="ECO:0000313" key="4">
    <source>
        <dbReference type="Proteomes" id="UP000305730"/>
    </source>
</evidence>
<dbReference type="AlphaFoldDB" id="A0A5S3XRX5"/>
<sequence length="162" mass="18101">MRVFFSWLLVFLFLLSGCSFVAKNGGKQKVTTSQYETKTTNNTPSSKAESVISLPKKYLQITPFDKVILTTDTLHKGDRVKNVTTGQIGIVTGEIVVVLKKNQRAPQLAELKKHEKSDLLISYIVMSSDVDLLGKLKELQDIDSILSIELQVTYPGTFVETY</sequence>
<accession>A0A5S3XRX5</accession>
<protein>
    <recommendedName>
        <fullName evidence="6">Flagellar biosynthesis protein FlgP</fullName>
    </recommendedName>
</protein>
<gene>
    <name evidence="3" type="ORF">CWB96_06150</name>
    <name evidence="2" type="ORF">CWB97_06515</name>
</gene>
<evidence type="ECO:0008006" key="6">
    <source>
        <dbReference type="Google" id="ProtNLM"/>
    </source>
</evidence>
<proteinExistence type="predicted"/>
<keyword evidence="1" id="KW-0732">Signal</keyword>
<organism evidence="3 5">
    <name type="scientific">Pseudoalteromonas citrea</name>
    <dbReference type="NCBI Taxonomy" id="43655"/>
    <lineage>
        <taxon>Bacteria</taxon>
        <taxon>Pseudomonadati</taxon>
        <taxon>Pseudomonadota</taxon>
        <taxon>Gammaproteobacteria</taxon>
        <taxon>Alteromonadales</taxon>
        <taxon>Pseudoalteromonadaceae</taxon>
        <taxon>Pseudoalteromonas</taxon>
    </lineage>
</organism>
<reference evidence="5" key="2">
    <citation type="submission" date="2019-06" db="EMBL/GenBank/DDBJ databases">
        <title>Co-occurence of chitin degradation, pigmentation and bioactivity in marine Pseudoalteromonas.</title>
        <authorList>
            <person name="Sonnenschein E.C."/>
            <person name="Bech P.K."/>
        </authorList>
    </citation>
    <scope>NUCLEOTIDE SEQUENCE [LARGE SCALE GENOMIC DNA]</scope>
    <source>
        <strain evidence="5">S2231</strain>
        <strain evidence="2">S2233</strain>
    </source>
</reference>
<dbReference type="EMBL" id="PNCL01000022">
    <property type="protein sequence ID" value="TMP60773.1"/>
    <property type="molecule type" value="Genomic_DNA"/>
</dbReference>
<name>A0A5S3XRX5_9GAMM</name>
<evidence type="ECO:0000256" key="1">
    <source>
        <dbReference type="SAM" id="SignalP"/>
    </source>
</evidence>
<dbReference type="EMBL" id="PNCK01000022">
    <property type="protein sequence ID" value="TMP44332.1"/>
    <property type="molecule type" value="Genomic_DNA"/>
</dbReference>
<evidence type="ECO:0000313" key="2">
    <source>
        <dbReference type="EMBL" id="TMP44332.1"/>
    </source>
</evidence>
<reference evidence="3" key="3">
    <citation type="submission" date="2019-09" db="EMBL/GenBank/DDBJ databases">
        <title>Co-occurence of chitin degradation, pigmentation and bioactivity in marine Pseudoalteromonas.</title>
        <authorList>
            <person name="Sonnenschein E.C."/>
            <person name="Bech P.K."/>
        </authorList>
    </citation>
    <scope>NUCLEOTIDE SEQUENCE</scope>
    <source>
        <strain evidence="3">S2231</strain>
        <strain evidence="4">S2233</strain>
    </source>
</reference>
<keyword evidence="4" id="KW-1185">Reference proteome</keyword>
<evidence type="ECO:0000313" key="5">
    <source>
        <dbReference type="Proteomes" id="UP000307706"/>
    </source>
</evidence>
<feature type="chain" id="PRO_5024463371" description="Flagellar biosynthesis protein FlgP" evidence="1">
    <location>
        <begin position="22"/>
        <end position="162"/>
    </location>
</feature>
<dbReference type="Proteomes" id="UP000305730">
    <property type="component" value="Unassembled WGS sequence"/>
</dbReference>
<dbReference type="OrthoDB" id="9931790at2"/>
<dbReference type="RefSeq" id="WP_138595901.1">
    <property type="nucleotide sequence ID" value="NZ_PNCK01000022.1"/>
</dbReference>
<reference evidence="4 5" key="1">
    <citation type="submission" date="2017-12" db="EMBL/GenBank/DDBJ databases">
        <authorList>
            <person name="Paulsen S."/>
            <person name="Gram L.K."/>
        </authorList>
    </citation>
    <scope>NUCLEOTIDE SEQUENCE [LARGE SCALE GENOMIC DNA]</scope>
    <source>
        <strain evidence="3 5">S2231</strain>
        <strain evidence="2 4">S2233</strain>
    </source>
</reference>
<dbReference type="PROSITE" id="PS51257">
    <property type="entry name" value="PROKAR_LIPOPROTEIN"/>
    <property type="match status" value="1"/>
</dbReference>
<dbReference type="Proteomes" id="UP000307706">
    <property type="component" value="Unassembled WGS sequence"/>
</dbReference>
<evidence type="ECO:0000313" key="3">
    <source>
        <dbReference type="EMBL" id="TMP60773.1"/>
    </source>
</evidence>